<dbReference type="Proteomes" id="UP000507470">
    <property type="component" value="Unassembled WGS sequence"/>
</dbReference>
<sequence length="173" mass="19714">MYLIFQQNSNSSPFVNLNPVGMPVSRYIQTCPARAEVSLNFSKESAMGVDLANTRGIDAHSIQKQSASQKRNDFIKDEYLNISIDSQSSAHYLTHDYFDYEQGQAKIIVKGRLKRLIDFWYSIGCYDFIIDTILHGYKIPFYTTPPSICLENNSSAITHSDFVLEAIEDLLIR</sequence>
<accession>A0A6J8CJR9</accession>
<dbReference type="AlphaFoldDB" id="A0A6J8CJR9"/>
<dbReference type="OrthoDB" id="6152786at2759"/>
<keyword evidence="2" id="KW-1185">Reference proteome</keyword>
<dbReference type="EMBL" id="CACVKT020005464">
    <property type="protein sequence ID" value="CAC5395304.1"/>
    <property type="molecule type" value="Genomic_DNA"/>
</dbReference>
<reference evidence="1 2" key="1">
    <citation type="submission" date="2020-06" db="EMBL/GenBank/DDBJ databases">
        <authorList>
            <person name="Li R."/>
            <person name="Bekaert M."/>
        </authorList>
    </citation>
    <scope>NUCLEOTIDE SEQUENCE [LARGE SCALE GENOMIC DNA]</scope>
    <source>
        <strain evidence="2">wild</strain>
    </source>
</reference>
<protein>
    <submittedName>
        <fullName evidence="1">Uncharacterized protein</fullName>
    </submittedName>
</protein>
<evidence type="ECO:0000313" key="1">
    <source>
        <dbReference type="EMBL" id="CAC5395304.1"/>
    </source>
</evidence>
<gene>
    <name evidence="1" type="ORF">MCOR_29989</name>
</gene>
<evidence type="ECO:0000313" key="2">
    <source>
        <dbReference type="Proteomes" id="UP000507470"/>
    </source>
</evidence>
<name>A0A6J8CJR9_MYTCO</name>
<organism evidence="1 2">
    <name type="scientific">Mytilus coruscus</name>
    <name type="common">Sea mussel</name>
    <dbReference type="NCBI Taxonomy" id="42192"/>
    <lineage>
        <taxon>Eukaryota</taxon>
        <taxon>Metazoa</taxon>
        <taxon>Spiralia</taxon>
        <taxon>Lophotrochozoa</taxon>
        <taxon>Mollusca</taxon>
        <taxon>Bivalvia</taxon>
        <taxon>Autobranchia</taxon>
        <taxon>Pteriomorphia</taxon>
        <taxon>Mytilida</taxon>
        <taxon>Mytiloidea</taxon>
        <taxon>Mytilidae</taxon>
        <taxon>Mytilinae</taxon>
        <taxon>Mytilus</taxon>
    </lineage>
</organism>
<proteinExistence type="predicted"/>